<evidence type="ECO:0000313" key="2">
    <source>
        <dbReference type="EMBL" id="MBD2700877.1"/>
    </source>
</evidence>
<keyword evidence="1" id="KW-0732">Signal</keyword>
<proteinExistence type="predicted"/>
<name>A0A926XZ60_9BACT</name>
<organism evidence="2 3">
    <name type="scientific">Spirosoma profusum</name>
    <dbReference type="NCBI Taxonomy" id="2771354"/>
    <lineage>
        <taxon>Bacteria</taxon>
        <taxon>Pseudomonadati</taxon>
        <taxon>Bacteroidota</taxon>
        <taxon>Cytophagia</taxon>
        <taxon>Cytophagales</taxon>
        <taxon>Cytophagaceae</taxon>
        <taxon>Spirosoma</taxon>
    </lineage>
</organism>
<dbReference type="Proteomes" id="UP000598820">
    <property type="component" value="Unassembled WGS sequence"/>
</dbReference>
<evidence type="ECO:0000256" key="1">
    <source>
        <dbReference type="SAM" id="SignalP"/>
    </source>
</evidence>
<dbReference type="RefSeq" id="WP_190886736.1">
    <property type="nucleotide sequence ID" value="NZ_JACWZY010000006.1"/>
</dbReference>
<feature type="signal peptide" evidence="1">
    <location>
        <begin position="1"/>
        <end position="25"/>
    </location>
</feature>
<dbReference type="PROSITE" id="PS51257">
    <property type="entry name" value="PROKAR_LIPOPROTEIN"/>
    <property type="match status" value="1"/>
</dbReference>
<sequence length="476" mass="54427">MFRFYPVLVCILVGCLAVTCVNDYPATAPYTPPVVPNPPGGGLPGKEQSSPNKRLFLSNDKVKVAIDLNMGGAINYLAEAGSNENMVNNNDLGRQLQTSIYGGPYPYSVNGKQPVYEWRNLGWNPVQTGDYYNHPAQVVSYQQGQNTLYVKTIPKIWPLFDEPADCTMQHWIELKDNTIHVRCRIEVSRFDTTHYEGRTQETPCVYLNAPYYRQVIYNGLKPFTNDAVSEYTDHDMRTRYATENWIALLNTKGRGVGLYRSNAFRSNTASFGQLREGNEYDGSSSYINNCDYLQIDHNGQYEYEYTLVVGSIDDIRKFAYSQPRPASAPNYQFVNDRQGWYYFNTQDRGWPIQNALAIQWARHDDKQNNFRVMSPLVFWRATDVPKIYIQAAFRTQGNRARFAWKKPEEDNFVDGPSRYVEFPIIGDGQLRTYEINLSGQSGWDGVINQISLNSPPDQYSFEKGSTVQIRSITSKP</sequence>
<dbReference type="AlphaFoldDB" id="A0A926XZ60"/>
<comment type="caution">
    <text evidence="2">The sequence shown here is derived from an EMBL/GenBank/DDBJ whole genome shotgun (WGS) entry which is preliminary data.</text>
</comment>
<feature type="chain" id="PRO_5038101042" evidence="1">
    <location>
        <begin position="26"/>
        <end position="476"/>
    </location>
</feature>
<dbReference type="EMBL" id="JACWZY010000006">
    <property type="protein sequence ID" value="MBD2700877.1"/>
    <property type="molecule type" value="Genomic_DNA"/>
</dbReference>
<evidence type="ECO:0000313" key="3">
    <source>
        <dbReference type="Proteomes" id="UP000598820"/>
    </source>
</evidence>
<keyword evidence="3" id="KW-1185">Reference proteome</keyword>
<gene>
    <name evidence="2" type="ORF">IC229_09525</name>
</gene>
<protein>
    <submittedName>
        <fullName evidence="2">Uncharacterized protein</fullName>
    </submittedName>
</protein>
<accession>A0A926XZ60</accession>
<reference evidence="2" key="1">
    <citation type="submission" date="2020-09" db="EMBL/GenBank/DDBJ databases">
        <authorList>
            <person name="Kim M.K."/>
        </authorList>
    </citation>
    <scope>NUCLEOTIDE SEQUENCE</scope>
    <source>
        <strain evidence="2">BT702</strain>
    </source>
</reference>